<evidence type="ECO:0000313" key="3">
    <source>
        <dbReference type="EMBL" id="MDR7363713.1"/>
    </source>
</evidence>
<gene>
    <name evidence="3" type="ORF">J2S63_003266</name>
</gene>
<evidence type="ECO:0000313" key="4">
    <source>
        <dbReference type="Proteomes" id="UP001183648"/>
    </source>
</evidence>
<dbReference type="RefSeq" id="WP_310304415.1">
    <property type="nucleotide sequence ID" value="NZ_BAAAPS010000005.1"/>
</dbReference>
<protein>
    <recommendedName>
        <fullName evidence="5">Ig-like domain-containing protein</fullName>
    </recommendedName>
</protein>
<feature type="region of interest" description="Disordered" evidence="1">
    <location>
        <begin position="566"/>
        <end position="620"/>
    </location>
</feature>
<organism evidence="3 4">
    <name type="scientific">Nocardioides marmoribigeumensis</name>
    <dbReference type="NCBI Taxonomy" id="433649"/>
    <lineage>
        <taxon>Bacteria</taxon>
        <taxon>Bacillati</taxon>
        <taxon>Actinomycetota</taxon>
        <taxon>Actinomycetes</taxon>
        <taxon>Propionibacteriales</taxon>
        <taxon>Nocardioidaceae</taxon>
        <taxon>Nocardioides</taxon>
    </lineage>
</organism>
<reference evidence="3 4" key="1">
    <citation type="submission" date="2023-07" db="EMBL/GenBank/DDBJ databases">
        <title>Sequencing the genomes of 1000 actinobacteria strains.</title>
        <authorList>
            <person name="Klenk H.-P."/>
        </authorList>
    </citation>
    <scope>NUCLEOTIDE SEQUENCE [LARGE SCALE GENOMIC DNA]</scope>
    <source>
        <strain evidence="3 4">DSM 19426</strain>
    </source>
</reference>
<sequence>MRLAAVVGTSVAALALGTLGGVAATAQPHRTAATEAPPAGELVGHASSACVDDGQSGPRVQLVVVTQEGDTSYSPALVARIREQAARTDDALAASTPSPGTARRVRWATDAQCAPTVSHRTIPTHDYFSDPGALDTALAALDLTRDDRRYAVFLPWSSLPGTEGWCSQAPVGTGTTDPGPARLVVSCYSDDGRTTPTRLAHALVHVLGAVQPDAPHATSDGHCTTAGDLMCVRDGDGAGSTGADSCVPDRPMLLDCGHDDYYSTATPAPRSYLATHWNVADSVFLTTGPSIAPNTLTGLSIDGPTSIPAGTPVTLTARVTDSVDRPGLRYSWDVANGGQCRVLGASDGPSIQVVCETGSALRMSVGVDRLDQYGLRTGYLAAVTEPAAPTIDAVLPSPASVPAGLPLELRVRSTFGPGGGTHRWRAPDGCTITPSGTQQAQARLLCAVGTAGSVRTVQVTAVQADGRTASAEAPVTLTAAPAFTRPTTTRGPWGTVALSSTLRLPGGAPVVGLPVTWWGQRKGAPPVLLARGVTTSDGTASVVTHPRGQMRVWVAGEAPGLVSDGVDARSAARATRRARPPHARPVHRARHDRAGPAHRGHPAEHHRAQPGKRTAPESGA</sequence>
<evidence type="ECO:0000256" key="1">
    <source>
        <dbReference type="SAM" id="MobiDB-lite"/>
    </source>
</evidence>
<evidence type="ECO:0008006" key="5">
    <source>
        <dbReference type="Google" id="ProtNLM"/>
    </source>
</evidence>
<dbReference type="EMBL" id="JAVDYG010000001">
    <property type="protein sequence ID" value="MDR7363713.1"/>
    <property type="molecule type" value="Genomic_DNA"/>
</dbReference>
<proteinExistence type="predicted"/>
<feature type="signal peptide" evidence="2">
    <location>
        <begin position="1"/>
        <end position="23"/>
    </location>
</feature>
<feature type="chain" id="PRO_5045920573" description="Ig-like domain-containing protein" evidence="2">
    <location>
        <begin position="24"/>
        <end position="620"/>
    </location>
</feature>
<comment type="caution">
    <text evidence="3">The sequence shown here is derived from an EMBL/GenBank/DDBJ whole genome shotgun (WGS) entry which is preliminary data.</text>
</comment>
<evidence type="ECO:0000256" key="2">
    <source>
        <dbReference type="SAM" id="SignalP"/>
    </source>
</evidence>
<keyword evidence="4" id="KW-1185">Reference proteome</keyword>
<feature type="compositionally biased region" description="Basic residues" evidence="1">
    <location>
        <begin position="574"/>
        <end position="600"/>
    </location>
</feature>
<keyword evidence="2" id="KW-0732">Signal</keyword>
<accession>A0ABU2BZ91</accession>
<name>A0ABU2BZ91_9ACTN</name>
<dbReference type="Proteomes" id="UP001183648">
    <property type="component" value="Unassembled WGS sequence"/>
</dbReference>